<protein>
    <submittedName>
        <fullName evidence="1">Uncharacterized protein</fullName>
    </submittedName>
</protein>
<organism evidence="1">
    <name type="scientific">Timema genevievae</name>
    <name type="common">Walking stick</name>
    <dbReference type="NCBI Taxonomy" id="629358"/>
    <lineage>
        <taxon>Eukaryota</taxon>
        <taxon>Metazoa</taxon>
        <taxon>Ecdysozoa</taxon>
        <taxon>Arthropoda</taxon>
        <taxon>Hexapoda</taxon>
        <taxon>Insecta</taxon>
        <taxon>Pterygota</taxon>
        <taxon>Neoptera</taxon>
        <taxon>Polyneoptera</taxon>
        <taxon>Phasmatodea</taxon>
        <taxon>Timematodea</taxon>
        <taxon>Timematoidea</taxon>
        <taxon>Timematidae</taxon>
        <taxon>Timema</taxon>
    </lineage>
</organism>
<sequence>MPWGPGKITVNALFELGGILYEWLEHLKTPILYEDVICKIIIYGSRPEECVQKLDQRLINLVCQRSKVVDCGYLSGVVLFPKAASSFRMTFGRRFIVEKRKLQNKEGELSSNVCFNLNFEVDPSSSSSKGPWTVGSCSLEGPWMVGSCSLDGPWMVGSCSLDGPWMVGSGTVSSCSLEGSGTKEKRQVNELEK</sequence>
<dbReference type="EMBL" id="OE840335">
    <property type="protein sequence ID" value="CAD7590129.1"/>
    <property type="molecule type" value="Genomic_DNA"/>
</dbReference>
<dbReference type="AlphaFoldDB" id="A0A7R9JX40"/>
<gene>
    <name evidence="1" type="ORF">TGEB3V08_LOCUS3997</name>
</gene>
<proteinExistence type="predicted"/>
<reference evidence="1" key="1">
    <citation type="submission" date="2020-11" db="EMBL/GenBank/DDBJ databases">
        <authorList>
            <person name="Tran Van P."/>
        </authorList>
    </citation>
    <scope>NUCLEOTIDE SEQUENCE</scope>
</reference>
<accession>A0A7R9JX40</accession>
<name>A0A7R9JX40_TIMGE</name>
<evidence type="ECO:0000313" key="1">
    <source>
        <dbReference type="EMBL" id="CAD7590129.1"/>
    </source>
</evidence>